<dbReference type="Pfam" id="PF00534">
    <property type="entry name" value="Glycos_transf_1"/>
    <property type="match status" value="1"/>
</dbReference>
<sequence length="389" mass="45244">MSVKRVLIAHQSTIPHYRVRFYQEVERLRPTWWDFTVIYDACETQKQFFLELDHETFGFHVKHVRTHGLTFGHRRLVFQTFPFTAWPYDLVVVGNSIHNLSYPLTYLWRLLGKSVVYWGQGRDTSVERASGLKGISEKAKIWLTCRSDGFFAYTKSVHDFMKHQGLNESKIFTLYNTIDTEKLRSIFEEHIRYRDDYKKSEGLDGKKVLLFVGRLNKRKRLDFLIETFAVLRRQDPQYHLIVIGGGDTSYITRLEETCGKDAISYKGFVSEEDINYFYVISDLYIFPGAEGLGPIQALCFDLTPVVIDSPIHNPEYDYLNEENAIICHPAVSPEAYADAIDTHLQDTDQWNRVRAQAWPSIRHLTVENMAKNFVHGINTILGSPRRLST</sequence>
<name>W4MDS1_9BACT</name>
<reference evidence="2 3" key="1">
    <citation type="journal article" date="2014" name="Nature">
        <title>An environmental bacterial taxon with a large and distinct metabolic repertoire.</title>
        <authorList>
            <person name="Wilson M.C."/>
            <person name="Mori T."/>
            <person name="Ruckert C."/>
            <person name="Uria A.R."/>
            <person name="Helf M.J."/>
            <person name="Takada K."/>
            <person name="Gernert C."/>
            <person name="Steffens U.A."/>
            <person name="Heycke N."/>
            <person name="Schmitt S."/>
            <person name="Rinke C."/>
            <person name="Helfrich E.J."/>
            <person name="Brachmann A.O."/>
            <person name="Gurgui C."/>
            <person name="Wakimoto T."/>
            <person name="Kracht M."/>
            <person name="Crusemann M."/>
            <person name="Hentschel U."/>
            <person name="Abe I."/>
            <person name="Matsunaga S."/>
            <person name="Kalinowski J."/>
            <person name="Takeyama H."/>
            <person name="Piel J."/>
        </authorList>
    </citation>
    <scope>NUCLEOTIDE SEQUENCE [LARGE SCALE GENOMIC DNA]</scope>
    <source>
        <strain evidence="3">TSY2</strain>
    </source>
</reference>
<dbReference type="InterPro" id="IPR001296">
    <property type="entry name" value="Glyco_trans_1"/>
</dbReference>
<dbReference type="Proteomes" id="UP000019140">
    <property type="component" value="Unassembled WGS sequence"/>
</dbReference>
<organism evidence="2 3">
    <name type="scientific">Candidatus Entotheonella gemina</name>
    <dbReference type="NCBI Taxonomy" id="1429439"/>
    <lineage>
        <taxon>Bacteria</taxon>
        <taxon>Pseudomonadati</taxon>
        <taxon>Nitrospinota/Tectimicrobiota group</taxon>
        <taxon>Candidatus Tectimicrobiota</taxon>
        <taxon>Candidatus Entotheonellia</taxon>
        <taxon>Candidatus Entotheonellales</taxon>
        <taxon>Candidatus Entotheonellaceae</taxon>
        <taxon>Candidatus Entotheonella</taxon>
    </lineage>
</organism>
<dbReference type="PANTHER" id="PTHR45947:SF3">
    <property type="entry name" value="SULFOQUINOVOSYL TRANSFERASE SQD2"/>
    <property type="match status" value="1"/>
</dbReference>
<feature type="domain" description="Glycosyl transferase family 1" evidence="1">
    <location>
        <begin position="195"/>
        <end position="355"/>
    </location>
</feature>
<gene>
    <name evidence="2" type="ORF">ETSY2_05850</name>
</gene>
<dbReference type="GO" id="GO:0016757">
    <property type="term" value="F:glycosyltransferase activity"/>
    <property type="evidence" value="ECO:0007669"/>
    <property type="project" value="InterPro"/>
</dbReference>
<evidence type="ECO:0000313" key="2">
    <source>
        <dbReference type="EMBL" id="ETX08358.1"/>
    </source>
</evidence>
<dbReference type="EMBL" id="AZHX01000240">
    <property type="protein sequence ID" value="ETX08358.1"/>
    <property type="molecule type" value="Genomic_DNA"/>
</dbReference>
<dbReference type="CDD" id="cd03801">
    <property type="entry name" value="GT4_PimA-like"/>
    <property type="match status" value="1"/>
</dbReference>
<evidence type="ECO:0000313" key="3">
    <source>
        <dbReference type="Proteomes" id="UP000019140"/>
    </source>
</evidence>
<dbReference type="AlphaFoldDB" id="W4MDS1"/>
<dbReference type="InterPro" id="IPR050194">
    <property type="entry name" value="Glycosyltransferase_grp1"/>
</dbReference>
<protein>
    <recommendedName>
        <fullName evidence="1">Glycosyl transferase family 1 domain-containing protein</fullName>
    </recommendedName>
</protein>
<dbReference type="PANTHER" id="PTHR45947">
    <property type="entry name" value="SULFOQUINOVOSYL TRANSFERASE SQD2"/>
    <property type="match status" value="1"/>
</dbReference>
<comment type="caution">
    <text evidence="2">The sequence shown here is derived from an EMBL/GenBank/DDBJ whole genome shotgun (WGS) entry which is preliminary data.</text>
</comment>
<dbReference type="Gene3D" id="3.40.50.2000">
    <property type="entry name" value="Glycogen Phosphorylase B"/>
    <property type="match status" value="1"/>
</dbReference>
<keyword evidence="3" id="KW-1185">Reference proteome</keyword>
<accession>W4MDS1</accession>
<dbReference type="HOGENOM" id="CLU_060265_0_0_7"/>
<dbReference type="SUPFAM" id="SSF53756">
    <property type="entry name" value="UDP-Glycosyltransferase/glycogen phosphorylase"/>
    <property type="match status" value="1"/>
</dbReference>
<evidence type="ECO:0000259" key="1">
    <source>
        <dbReference type="Pfam" id="PF00534"/>
    </source>
</evidence>
<proteinExistence type="predicted"/>